<dbReference type="EMBL" id="FO117589">
    <property type="protein sequence ID" value="CCF99775.1"/>
    <property type="molecule type" value="Genomic_DNA"/>
</dbReference>
<reference evidence="1" key="2">
    <citation type="submission" date="2012-02" db="EMBL/GenBank/DDBJ databases">
        <authorList>
            <person name="Genoscope - CEA"/>
        </authorList>
    </citation>
    <scope>NUCLEOTIDE SEQUENCE</scope>
</reference>
<dbReference type="Pfam" id="PF02620">
    <property type="entry name" value="YceD"/>
    <property type="match status" value="1"/>
</dbReference>
<sequence length="180" mass="20395">MSEKKNVLAPFLLAFAGLKEGVHHFNRDISSKFFDAFNYTEFNSAALFVEIDLTKKANMLEVRFTVSGNVRVSCDLTNELFDLPLTPTHEFLVKFGGEFNDENEHLLILPHGSHHLDLAQTLFETIVLAVPQKKVHPGIENGSLQSDLLDRLDKLYPGESINESEITDPRWDALKKLKKD</sequence>
<dbReference type="AlphaFoldDB" id="H6RFG4"/>
<evidence type="ECO:0000313" key="1">
    <source>
        <dbReference type="EMBL" id="CCF99775.1"/>
    </source>
</evidence>
<gene>
    <name evidence="1" type="ORF">VIS_S18BTA100014</name>
</gene>
<protein>
    <submittedName>
        <fullName evidence="1">Protein containing DUF177</fullName>
    </submittedName>
</protein>
<organism evidence="1">
    <name type="scientific">uncultured Flavobacteriia bacterium</name>
    <dbReference type="NCBI Taxonomy" id="212695"/>
    <lineage>
        <taxon>Bacteria</taxon>
        <taxon>Pseudomonadati</taxon>
        <taxon>Bacteroidota</taxon>
        <taxon>Flavobacteriia</taxon>
        <taxon>environmental samples</taxon>
    </lineage>
</organism>
<dbReference type="InterPro" id="IPR003772">
    <property type="entry name" value="YceD"/>
</dbReference>
<name>H6RFG4_9BACT</name>
<proteinExistence type="predicted"/>
<accession>H6RFG4</accession>
<reference evidence="1" key="1">
    <citation type="journal article" date="2012" name="Environ. Microbiol.">
        <title>Genomic content of uncultured Bacteroidetes from contrasting oceanic provinces in the North Atlantic Ocean.</title>
        <authorList>
            <person name="Gomez-Pereira P.R."/>
            <person name="Schuler M."/>
            <person name="Fuchs B.M."/>
            <person name="Bennke C."/>
            <person name="Teeling H."/>
            <person name="Waldmann J."/>
            <person name="Richter M."/>
            <person name="Barbe V."/>
            <person name="Bataille E."/>
            <person name="Glockner F.O."/>
            <person name="Amann R."/>
        </authorList>
    </citation>
    <scope>NUCLEOTIDE SEQUENCE</scope>
</reference>